<organism evidence="3 4">
    <name type="scientific">Sinorhizobium numidicum</name>
    <dbReference type="NCBI Taxonomy" id="680248"/>
    <lineage>
        <taxon>Bacteria</taxon>
        <taxon>Pseudomonadati</taxon>
        <taxon>Pseudomonadota</taxon>
        <taxon>Alphaproteobacteria</taxon>
        <taxon>Hyphomicrobiales</taxon>
        <taxon>Rhizobiaceae</taxon>
        <taxon>Sinorhizobium/Ensifer group</taxon>
        <taxon>Sinorhizobium</taxon>
    </lineage>
</organism>
<dbReference type="Pfam" id="PF06823">
    <property type="entry name" value="DUF1236"/>
    <property type="match status" value="1"/>
</dbReference>
<protein>
    <submittedName>
        <fullName evidence="3">DUF1236 domain-containing protein</fullName>
    </submittedName>
</protein>
<feature type="domain" description="YMGG-like Gly-zipper" evidence="2">
    <location>
        <begin position="28"/>
        <end position="64"/>
    </location>
</feature>
<reference evidence="3 4" key="1">
    <citation type="submission" date="2023-03" db="EMBL/GenBank/DDBJ databases">
        <authorList>
            <person name="Kaur S."/>
            <person name="Espinosa-Saiz D."/>
            <person name="Velazquez E."/>
            <person name="Menendez E."/>
            <person name="diCenzo G.C."/>
        </authorList>
    </citation>
    <scope>NUCLEOTIDE SEQUENCE [LARGE SCALE GENOMIC DNA]</scope>
    <source>
        <strain evidence="3 4">LMG 27395</strain>
    </source>
</reference>
<name>A0ABY8CS18_9HYPH</name>
<evidence type="ECO:0000256" key="1">
    <source>
        <dbReference type="SAM" id="SignalP"/>
    </source>
</evidence>
<feature type="chain" id="PRO_5047155690" evidence="1">
    <location>
        <begin position="21"/>
        <end position="136"/>
    </location>
</feature>
<dbReference type="InterPro" id="IPR027367">
    <property type="entry name" value="Gly-zipper_YMGG"/>
</dbReference>
<dbReference type="Proteomes" id="UP001235547">
    <property type="component" value="Chromosome 2"/>
</dbReference>
<dbReference type="InterPro" id="IPR009642">
    <property type="entry name" value="DUF1236"/>
</dbReference>
<proteinExistence type="predicted"/>
<keyword evidence="4" id="KW-1185">Reference proteome</keyword>
<evidence type="ECO:0000259" key="2">
    <source>
        <dbReference type="Pfam" id="PF13441"/>
    </source>
</evidence>
<evidence type="ECO:0000313" key="4">
    <source>
        <dbReference type="Proteomes" id="UP001235547"/>
    </source>
</evidence>
<dbReference type="RefSeq" id="WP_280730953.1">
    <property type="nucleotide sequence ID" value="NZ_CP120367.1"/>
</dbReference>
<keyword evidence="1" id="KW-0732">Signal</keyword>
<dbReference type="Pfam" id="PF13441">
    <property type="entry name" value="Gly-zipper_YMGG"/>
    <property type="match status" value="1"/>
</dbReference>
<evidence type="ECO:0000313" key="3">
    <source>
        <dbReference type="EMBL" id="WEX80252.1"/>
    </source>
</evidence>
<feature type="signal peptide" evidence="1">
    <location>
        <begin position="1"/>
        <end position="20"/>
    </location>
</feature>
<accession>A0ABY8CS18</accession>
<sequence length="136" mass="13651">MNAKLLVLSAALLGSMTVAATAQDTSRRSAVTGAAGGAVTGAIIGGPVGAAVGGVAGAIAGTAIDPPPAPVIAYVQAQPAPPQPVVIQEQVVVGKRLPQTVVLNPIPEDTRYAYAVVNQQRVIVDPQTRTVVQIVQ</sequence>
<dbReference type="EMBL" id="CP120370">
    <property type="protein sequence ID" value="WEX80252.1"/>
    <property type="molecule type" value="Genomic_DNA"/>
</dbReference>
<gene>
    <name evidence="3" type="ORF">PYH38_001661</name>
</gene>